<dbReference type="InterPro" id="IPR011524">
    <property type="entry name" value="SARAH_dom"/>
</dbReference>
<organism evidence="2 3">
    <name type="scientific">Tigriopus californicus</name>
    <name type="common">Marine copepod</name>
    <dbReference type="NCBI Taxonomy" id="6832"/>
    <lineage>
        <taxon>Eukaryota</taxon>
        <taxon>Metazoa</taxon>
        <taxon>Ecdysozoa</taxon>
        <taxon>Arthropoda</taxon>
        <taxon>Crustacea</taxon>
        <taxon>Multicrustacea</taxon>
        <taxon>Hexanauplia</taxon>
        <taxon>Copepoda</taxon>
        <taxon>Harpacticoida</taxon>
        <taxon>Harpacticidae</taxon>
        <taxon>Tigriopus</taxon>
    </lineage>
</organism>
<gene>
    <name evidence="2" type="ORF">TCAL_02677</name>
</gene>
<evidence type="ECO:0000313" key="3">
    <source>
        <dbReference type="Proteomes" id="UP000318571"/>
    </source>
</evidence>
<reference evidence="2 3" key="1">
    <citation type="journal article" date="2018" name="Nat. Ecol. Evol.">
        <title>Genomic signatures of mitonuclear coevolution across populations of Tigriopus californicus.</title>
        <authorList>
            <person name="Barreto F.S."/>
            <person name="Watson E.T."/>
            <person name="Lima T.G."/>
            <person name="Willett C.S."/>
            <person name="Edmands S."/>
            <person name="Li W."/>
            <person name="Burton R.S."/>
        </authorList>
    </citation>
    <scope>NUCLEOTIDE SEQUENCE [LARGE SCALE GENOMIC DNA]</scope>
    <source>
        <strain evidence="2 3">San Diego</strain>
    </source>
</reference>
<dbReference type="OMA" id="NHYETHR"/>
<name>A0A553PG93_TIGCA</name>
<accession>A0A553PG93</accession>
<protein>
    <recommendedName>
        <fullName evidence="1">SARAH domain-containing protein</fullName>
    </recommendedName>
</protein>
<evidence type="ECO:0000313" key="2">
    <source>
        <dbReference type="EMBL" id="TRY76697.1"/>
    </source>
</evidence>
<sequence length="231" mass="27031">MLQYRKQFLDSDLKDDHILDYIAVFNRRLTKRLNLCKIQADEIKHDQGRENVLSGGVRINFRLLNPVLVKNSMVVGDNEDVIITQFKFSTKCILVLPATNQETCGDLLEKVIDLFHILIVPDQTNSLMSKTHPLLFYERELSLTQQDIFYRQLEAHEIPLNLTILWSLNQERKSLVITDHNPNLEHFARFSMEQLQDKLESLQIEENEAIARVRSSYEIQRAAIDELLNKR</sequence>
<evidence type="ECO:0000259" key="1">
    <source>
        <dbReference type="PROSITE" id="PS50951"/>
    </source>
</evidence>
<dbReference type="AlphaFoldDB" id="A0A553PG93"/>
<dbReference type="GO" id="GO:0007165">
    <property type="term" value="P:signal transduction"/>
    <property type="evidence" value="ECO:0007669"/>
    <property type="project" value="InterPro"/>
</dbReference>
<dbReference type="Proteomes" id="UP000318571">
    <property type="component" value="Chromosome 5"/>
</dbReference>
<dbReference type="PROSITE" id="PS50951">
    <property type="entry name" value="SARAH"/>
    <property type="match status" value="1"/>
</dbReference>
<feature type="domain" description="SARAH" evidence="1">
    <location>
        <begin position="184"/>
        <end position="231"/>
    </location>
</feature>
<dbReference type="EMBL" id="VCGU01000004">
    <property type="protein sequence ID" value="TRY76697.1"/>
    <property type="molecule type" value="Genomic_DNA"/>
</dbReference>
<proteinExistence type="predicted"/>
<comment type="caution">
    <text evidence="2">The sequence shown here is derived from an EMBL/GenBank/DDBJ whole genome shotgun (WGS) entry which is preliminary data.</text>
</comment>
<keyword evidence="3" id="KW-1185">Reference proteome</keyword>